<comment type="pathway">
    <text evidence="3 15">Amino-acid biosynthesis; L-threonine biosynthesis; L-threonine from L-aspartate: step 1/5.</text>
</comment>
<dbReference type="CDD" id="cd04923">
    <property type="entry name" value="ACT_AK-LysC-DapG-like_2"/>
    <property type="match status" value="1"/>
</dbReference>
<dbReference type="UniPathway" id="UPA00050">
    <property type="reaction ID" value="UER00461"/>
</dbReference>
<dbReference type="GO" id="GO:0005829">
    <property type="term" value="C:cytosol"/>
    <property type="evidence" value="ECO:0007669"/>
    <property type="project" value="TreeGrafter"/>
</dbReference>
<dbReference type="Proteomes" id="UP000256379">
    <property type="component" value="Unassembled WGS sequence"/>
</dbReference>
<dbReference type="Gene3D" id="3.30.2130.10">
    <property type="entry name" value="VC0802-like"/>
    <property type="match status" value="1"/>
</dbReference>
<dbReference type="GO" id="GO:0009090">
    <property type="term" value="P:homoserine biosynthetic process"/>
    <property type="evidence" value="ECO:0007669"/>
    <property type="project" value="TreeGrafter"/>
</dbReference>
<comment type="catalytic activity">
    <reaction evidence="12 14">
        <text>L-aspartate + ATP = 4-phospho-L-aspartate + ADP</text>
        <dbReference type="Rhea" id="RHEA:23776"/>
        <dbReference type="ChEBI" id="CHEBI:29991"/>
        <dbReference type="ChEBI" id="CHEBI:30616"/>
        <dbReference type="ChEBI" id="CHEBI:57535"/>
        <dbReference type="ChEBI" id="CHEBI:456216"/>
        <dbReference type="EC" id="2.7.2.4"/>
    </reaction>
</comment>
<dbReference type="CDD" id="cd04913">
    <property type="entry name" value="ACT_AKii-LysC-BS-like_1"/>
    <property type="match status" value="1"/>
</dbReference>
<dbReference type="AlphaFoldDB" id="A0A3D8INA7"/>
<dbReference type="GO" id="GO:0004072">
    <property type="term" value="F:aspartate kinase activity"/>
    <property type="evidence" value="ECO:0007669"/>
    <property type="project" value="UniProtKB-EC"/>
</dbReference>
<dbReference type="NCBIfam" id="NF005154">
    <property type="entry name" value="PRK06635.1-2"/>
    <property type="match status" value="1"/>
</dbReference>
<name>A0A3D8INA7_9HELI</name>
<dbReference type="InterPro" id="IPR001048">
    <property type="entry name" value="Asp/Glu/Uridylate_kinase"/>
</dbReference>
<dbReference type="OrthoDB" id="9799110at2"/>
<feature type="binding site" evidence="13">
    <location>
        <position position="205"/>
    </location>
    <ligand>
        <name>ATP</name>
        <dbReference type="ChEBI" id="CHEBI:30616"/>
    </ligand>
</feature>
<comment type="pathway">
    <text evidence="1 15">Amino-acid biosynthesis; L-lysine biosynthesis via DAP pathway; (S)-tetrahydrodipicolinate from L-aspartate: step 1/4.</text>
</comment>
<evidence type="ECO:0000256" key="11">
    <source>
        <dbReference type="ARBA" id="ARBA00023154"/>
    </source>
</evidence>
<keyword evidence="5 15" id="KW-0028">Amino-acid biosynthesis</keyword>
<evidence type="ECO:0000313" key="18">
    <source>
        <dbReference type="Proteomes" id="UP000256379"/>
    </source>
</evidence>
<evidence type="ECO:0000256" key="1">
    <source>
        <dbReference type="ARBA" id="ARBA00004766"/>
    </source>
</evidence>
<feature type="domain" description="ACT" evidence="16">
    <location>
        <begin position="290"/>
        <end position="371"/>
    </location>
</feature>
<evidence type="ECO:0000256" key="5">
    <source>
        <dbReference type="ARBA" id="ARBA00022605"/>
    </source>
</evidence>
<dbReference type="PIRSF" id="PIRSF000726">
    <property type="entry name" value="Asp_kin"/>
    <property type="match status" value="1"/>
</dbReference>
<dbReference type="SUPFAM" id="SSF55021">
    <property type="entry name" value="ACT-like"/>
    <property type="match status" value="2"/>
</dbReference>
<dbReference type="InterPro" id="IPR001341">
    <property type="entry name" value="Asp_kinase"/>
</dbReference>
<dbReference type="Gene3D" id="3.40.1160.10">
    <property type="entry name" value="Acetylglutamate kinase-like"/>
    <property type="match status" value="1"/>
</dbReference>
<dbReference type="NCBIfam" id="TIGR00657">
    <property type="entry name" value="asp_kinases"/>
    <property type="match status" value="1"/>
</dbReference>
<dbReference type="PROSITE" id="PS00324">
    <property type="entry name" value="ASPARTOKINASE"/>
    <property type="match status" value="1"/>
</dbReference>
<dbReference type="NCBIfam" id="TIGR00656">
    <property type="entry name" value="asp_kin_monofn"/>
    <property type="match status" value="1"/>
</dbReference>
<feature type="binding site" evidence="13">
    <location>
        <position position="100"/>
    </location>
    <ligand>
        <name>substrate</name>
    </ligand>
</feature>
<dbReference type="InterPro" id="IPR002912">
    <property type="entry name" value="ACT_dom"/>
</dbReference>
<evidence type="ECO:0000256" key="15">
    <source>
        <dbReference type="RuleBase" id="RU004249"/>
    </source>
</evidence>
<dbReference type="RefSeq" id="WP_115542883.1">
    <property type="nucleotide sequence ID" value="NZ_NXLQ01000007.1"/>
</dbReference>
<keyword evidence="10 13" id="KW-0067">ATP-binding</keyword>
<keyword evidence="18" id="KW-1185">Reference proteome</keyword>
<feature type="binding site" evidence="13">
    <location>
        <begin position="235"/>
        <end position="236"/>
    </location>
    <ligand>
        <name>ATP</name>
        <dbReference type="ChEBI" id="CHEBI:30616"/>
    </ligand>
</feature>
<keyword evidence="8 13" id="KW-0547">Nucleotide-binding</keyword>
<dbReference type="InterPro" id="IPR045865">
    <property type="entry name" value="ACT-like_dom_sf"/>
</dbReference>
<evidence type="ECO:0000256" key="9">
    <source>
        <dbReference type="ARBA" id="ARBA00022777"/>
    </source>
</evidence>
<evidence type="ECO:0000256" key="2">
    <source>
        <dbReference type="ARBA" id="ARBA00004986"/>
    </source>
</evidence>
<dbReference type="UniPathway" id="UPA00051">
    <property type="reaction ID" value="UER00462"/>
</dbReference>
<comment type="similarity">
    <text evidence="4 14">Belongs to the aspartokinase family.</text>
</comment>
<organism evidence="17 18">
    <name type="scientific">Helicobacter didelphidarum</name>
    <dbReference type="NCBI Taxonomy" id="2040648"/>
    <lineage>
        <taxon>Bacteria</taxon>
        <taxon>Pseudomonadati</taxon>
        <taxon>Campylobacterota</taxon>
        <taxon>Epsilonproteobacteria</taxon>
        <taxon>Campylobacterales</taxon>
        <taxon>Helicobacteraceae</taxon>
        <taxon>Helicobacter</taxon>
    </lineage>
</organism>
<dbReference type="CDD" id="cd04246">
    <property type="entry name" value="AAK_AK-DapG-like"/>
    <property type="match status" value="1"/>
</dbReference>
<evidence type="ECO:0000256" key="10">
    <source>
        <dbReference type="ARBA" id="ARBA00022840"/>
    </source>
</evidence>
<dbReference type="InterPro" id="IPR005260">
    <property type="entry name" value="Asp_kin_monofn"/>
</dbReference>
<dbReference type="GO" id="GO:0005524">
    <property type="term" value="F:ATP binding"/>
    <property type="evidence" value="ECO:0007669"/>
    <property type="project" value="UniProtKB-KW"/>
</dbReference>
<evidence type="ECO:0000259" key="16">
    <source>
        <dbReference type="PROSITE" id="PS51671"/>
    </source>
</evidence>
<dbReference type="EMBL" id="NXLQ01000007">
    <property type="protein sequence ID" value="RDU66114.1"/>
    <property type="molecule type" value="Genomic_DNA"/>
</dbReference>
<dbReference type="FunFam" id="3.30.2130.10:FF:000001">
    <property type="entry name" value="Bifunctional aspartokinase/homoserine dehydrogenase"/>
    <property type="match status" value="1"/>
</dbReference>
<dbReference type="PANTHER" id="PTHR21499:SF3">
    <property type="entry name" value="ASPARTOKINASE"/>
    <property type="match status" value="1"/>
</dbReference>
<feature type="binding site" evidence="13">
    <location>
        <position position="73"/>
    </location>
    <ligand>
        <name>substrate</name>
    </ligand>
</feature>
<evidence type="ECO:0000256" key="8">
    <source>
        <dbReference type="ARBA" id="ARBA00022741"/>
    </source>
</evidence>
<dbReference type="InterPro" id="IPR018042">
    <property type="entry name" value="Aspartate_kinase_CS"/>
</dbReference>
<evidence type="ECO:0000313" key="17">
    <source>
        <dbReference type="EMBL" id="RDU66114.1"/>
    </source>
</evidence>
<dbReference type="FunFam" id="3.40.1160.10:FF:000002">
    <property type="entry name" value="Aspartokinase"/>
    <property type="match status" value="1"/>
</dbReference>
<comment type="caution">
    <text evidence="17">The sequence shown here is derived from an EMBL/GenBank/DDBJ whole genome shotgun (WGS) entry which is preliminary data.</text>
</comment>
<keyword evidence="6 14" id="KW-0808">Transferase</keyword>
<feature type="binding site" evidence="13">
    <location>
        <position position="210"/>
    </location>
    <ligand>
        <name>ATP</name>
        <dbReference type="ChEBI" id="CHEBI:30616"/>
    </ligand>
</feature>
<evidence type="ECO:0000256" key="13">
    <source>
        <dbReference type="PIRSR" id="PIRSR000726-1"/>
    </source>
</evidence>
<protein>
    <recommendedName>
        <fullName evidence="14">Aspartokinase</fullName>
        <ecNumber evidence="14">2.7.2.4</ecNumber>
    </recommendedName>
</protein>
<gene>
    <name evidence="17" type="ORF">CQA53_04760</name>
</gene>
<reference evidence="17 18" key="1">
    <citation type="submission" date="2018-04" db="EMBL/GenBank/DDBJ databases">
        <title>Novel Campyloabacter and Helicobacter Species and Strains.</title>
        <authorList>
            <person name="Mannion A.J."/>
            <person name="Shen Z."/>
            <person name="Fox J.G."/>
        </authorList>
    </citation>
    <scope>NUCLEOTIDE SEQUENCE [LARGE SCALE GENOMIC DNA]</scope>
    <source>
        <strain evidence="17 18">MIT 17-337</strain>
    </source>
</reference>
<keyword evidence="11" id="KW-0457">Lysine biosynthesis</keyword>
<sequence>MLLVQKYGGTSMGDTQRIQNVATRVAASLVADYTNKFQKEKQHSLESKQDLKNTILSPHNKIVVVVSAMGGVTDELLNYAKCFTPLPNERDLDMALSSGEQISAALLSIALNAMGLKSIALNGRQAKIFTDSNHTKARIQHIDTGYILNLLDEGYIVVVTGFQGLNEKGDITTLGRGGSDLSAVALAGALYADYCEIYSDVDGIYTTDPRIEAKAKKIDKISYDEMLELASMGAKVLLNRSVELAKKWNVPIYAKSSFSDDKGTLITTEDNIMEKPIVSGIALDKNQARVSLIGIKDKPGIAAELFGKLANANINVDMIVQTIGRDSKTNLDFTVPKTELEKAKITLNEFSANADIIDFDNEVAIVTIVGVGMKSHSGVAAKAFESLANDNINIRMISTSEIKISILIDLKYAELSVRTLHTAYNLDK</sequence>
<accession>A0A3D8INA7</accession>
<evidence type="ECO:0000256" key="12">
    <source>
        <dbReference type="ARBA" id="ARBA00047872"/>
    </source>
</evidence>
<dbReference type="PROSITE" id="PS51671">
    <property type="entry name" value="ACT"/>
    <property type="match status" value="1"/>
</dbReference>
<proteinExistence type="inferred from homology"/>
<dbReference type="PANTHER" id="PTHR21499">
    <property type="entry name" value="ASPARTATE KINASE"/>
    <property type="match status" value="1"/>
</dbReference>
<evidence type="ECO:0000256" key="14">
    <source>
        <dbReference type="RuleBase" id="RU003448"/>
    </source>
</evidence>
<dbReference type="EC" id="2.7.2.4" evidence="14"/>
<evidence type="ECO:0000256" key="6">
    <source>
        <dbReference type="ARBA" id="ARBA00022679"/>
    </source>
</evidence>
<evidence type="ECO:0000256" key="7">
    <source>
        <dbReference type="ARBA" id="ARBA00022737"/>
    </source>
</evidence>
<dbReference type="InterPro" id="IPR054352">
    <property type="entry name" value="ACT_Aspartokinase"/>
</dbReference>
<dbReference type="Pfam" id="PF22468">
    <property type="entry name" value="ACT_9"/>
    <property type="match status" value="2"/>
</dbReference>
<dbReference type="Pfam" id="PF00696">
    <property type="entry name" value="AA_kinase"/>
    <property type="match status" value="1"/>
</dbReference>
<dbReference type="UniPathway" id="UPA00034">
    <property type="reaction ID" value="UER00015"/>
</dbReference>
<evidence type="ECO:0000256" key="3">
    <source>
        <dbReference type="ARBA" id="ARBA00005139"/>
    </source>
</evidence>
<dbReference type="InterPro" id="IPR036393">
    <property type="entry name" value="AceGlu_kinase-like_sf"/>
</dbReference>
<dbReference type="GO" id="GO:0009089">
    <property type="term" value="P:lysine biosynthetic process via diaminopimelate"/>
    <property type="evidence" value="ECO:0007669"/>
    <property type="project" value="UniProtKB-UniPathway"/>
</dbReference>
<comment type="pathway">
    <text evidence="2 15">Amino-acid biosynthesis; L-methionine biosynthesis via de novo pathway; L-homoserine from L-aspartate: step 1/3.</text>
</comment>
<keyword evidence="9 14" id="KW-0418">Kinase</keyword>
<keyword evidence="7" id="KW-0677">Repeat</keyword>
<dbReference type="NCBIfam" id="NF005155">
    <property type="entry name" value="PRK06635.1-4"/>
    <property type="match status" value="1"/>
</dbReference>
<dbReference type="SUPFAM" id="SSF53633">
    <property type="entry name" value="Carbamate kinase-like"/>
    <property type="match status" value="1"/>
</dbReference>
<evidence type="ECO:0000256" key="4">
    <source>
        <dbReference type="ARBA" id="ARBA00010122"/>
    </source>
</evidence>
<dbReference type="GO" id="GO:0009088">
    <property type="term" value="P:threonine biosynthetic process"/>
    <property type="evidence" value="ECO:0007669"/>
    <property type="project" value="UniProtKB-UniPathway"/>
</dbReference>